<evidence type="ECO:0000256" key="3">
    <source>
        <dbReference type="ARBA" id="ARBA00022729"/>
    </source>
</evidence>
<feature type="transmembrane region" description="Helical" evidence="6">
    <location>
        <begin position="474"/>
        <end position="494"/>
    </location>
</feature>
<feature type="transmembrane region" description="Helical" evidence="6">
    <location>
        <begin position="290"/>
        <end position="309"/>
    </location>
</feature>
<dbReference type="GO" id="GO:0016020">
    <property type="term" value="C:membrane"/>
    <property type="evidence" value="ECO:0007669"/>
    <property type="project" value="UniProtKB-SubCell"/>
</dbReference>
<keyword evidence="5 6" id="KW-0472">Membrane</keyword>
<proteinExistence type="predicted"/>
<dbReference type="Pfam" id="PF06814">
    <property type="entry name" value="GOST_TM"/>
    <property type="match status" value="1"/>
</dbReference>
<keyword evidence="9" id="KW-1185">Reference proteome</keyword>
<keyword evidence="4 6" id="KW-1133">Transmembrane helix</keyword>
<evidence type="ECO:0000313" key="9">
    <source>
        <dbReference type="Proteomes" id="UP000678499"/>
    </source>
</evidence>
<dbReference type="InterPro" id="IPR053937">
    <property type="entry name" value="GOST_TM"/>
</dbReference>
<dbReference type="EMBL" id="OA882048">
    <property type="protein sequence ID" value="CAD7272224.1"/>
    <property type="molecule type" value="Genomic_DNA"/>
</dbReference>
<dbReference type="Proteomes" id="UP000678499">
    <property type="component" value="Unassembled WGS sequence"/>
</dbReference>
<organism evidence="8">
    <name type="scientific">Notodromas monacha</name>
    <dbReference type="NCBI Taxonomy" id="399045"/>
    <lineage>
        <taxon>Eukaryota</taxon>
        <taxon>Metazoa</taxon>
        <taxon>Ecdysozoa</taxon>
        <taxon>Arthropoda</taxon>
        <taxon>Crustacea</taxon>
        <taxon>Oligostraca</taxon>
        <taxon>Ostracoda</taxon>
        <taxon>Podocopa</taxon>
        <taxon>Podocopida</taxon>
        <taxon>Cypridocopina</taxon>
        <taxon>Cypridoidea</taxon>
        <taxon>Cyprididae</taxon>
        <taxon>Notodromas</taxon>
    </lineage>
</organism>
<accession>A0A7R9BDS0</accession>
<protein>
    <recommendedName>
        <fullName evidence="7">GOST seven transmembrane domain-containing protein</fullName>
    </recommendedName>
</protein>
<keyword evidence="3" id="KW-0732">Signal</keyword>
<feature type="transmembrane region" description="Helical" evidence="6">
    <location>
        <begin position="356"/>
        <end position="382"/>
    </location>
</feature>
<keyword evidence="2 6" id="KW-0812">Transmembrane</keyword>
<evidence type="ECO:0000256" key="2">
    <source>
        <dbReference type="ARBA" id="ARBA00022692"/>
    </source>
</evidence>
<dbReference type="PANTHER" id="PTHR21229">
    <property type="entry name" value="LUNG SEVEN TRANSMEMBRANE RECEPTOR"/>
    <property type="match status" value="1"/>
</dbReference>
<dbReference type="OrthoDB" id="29657at2759"/>
<evidence type="ECO:0000313" key="8">
    <source>
        <dbReference type="EMBL" id="CAD7272224.1"/>
    </source>
</evidence>
<dbReference type="GO" id="GO:0005794">
    <property type="term" value="C:Golgi apparatus"/>
    <property type="evidence" value="ECO:0007669"/>
    <property type="project" value="TreeGrafter"/>
</dbReference>
<evidence type="ECO:0000256" key="6">
    <source>
        <dbReference type="SAM" id="Phobius"/>
    </source>
</evidence>
<feature type="transmembrane region" description="Helical" evidence="6">
    <location>
        <begin position="424"/>
        <end position="446"/>
    </location>
</feature>
<feature type="transmembrane region" description="Helical" evidence="6">
    <location>
        <begin position="321"/>
        <end position="344"/>
    </location>
</feature>
<dbReference type="InterPro" id="IPR009637">
    <property type="entry name" value="GPR107/GPR108-like"/>
</dbReference>
<comment type="subcellular location">
    <subcellularLocation>
        <location evidence="1">Membrane</location>
        <topology evidence="1">Multi-pass membrane protein</topology>
    </subcellularLocation>
</comment>
<evidence type="ECO:0000259" key="7">
    <source>
        <dbReference type="Pfam" id="PF06814"/>
    </source>
</evidence>
<evidence type="ECO:0000256" key="4">
    <source>
        <dbReference type="ARBA" id="ARBA00022989"/>
    </source>
</evidence>
<dbReference type="AlphaFoldDB" id="A0A7R9BDS0"/>
<feature type="transmembrane region" description="Helical" evidence="6">
    <location>
        <begin position="394"/>
        <end position="412"/>
    </location>
</feature>
<evidence type="ECO:0000256" key="1">
    <source>
        <dbReference type="ARBA" id="ARBA00004141"/>
    </source>
</evidence>
<sequence length="603" mass="68196">MKTAALLVSLIGFLIYSIDARIHKLDILGDKRDLILVSSFGFNKGGYLEVTVNNLTAEPFQESDLFGFSLDRTISDAVNSFTESHTRDGCVLSKETVSLTSSELLSAGLVLFKFDFAANKVKVKCSPQLRGLGFFLSIDMIPKETVSAVRKRKANLKKKGEEPNEGLPPRARRSVITDPSFMNKSIIPQLREVDMVAEKVPVHEEHDSCEDVVIPLNSSGPNSFTTKFIVYIKSEREEGRYHLYFHNCRNYGHETENHPPLSTVDMKLTVVEMNGKGNFLSAGEMPLPPLFFMMSVLFFITGIFWLFILKKSESTVFKIHYLMATLVFAKSLSLLFHGINYHYIELSGTHVEAWAVLYYIMHLLKGALLFITIVLIGSGWAFIKGILSDKEKKIFMIVIPLQVLSNIAMIIFEESEESEVGHSMWNELLILVDLLCCGAILLPVVWSIRHLQEAAETDGKAAINLKKLCLFRHFYVMIVCYIYSTRIIVYLLKITLPFNYAWLDDMFREMATFVFFVMTGYKFRPASSNPYLQISQEDEGDVEDEVITMTGLTEGLTRHNRGNRSVLGESSDEDRENLFDAEALISSSRSAGISKREASHDYD</sequence>
<dbReference type="PANTHER" id="PTHR21229:SF2">
    <property type="entry name" value="RE59932P"/>
    <property type="match status" value="1"/>
</dbReference>
<dbReference type="EMBL" id="CAJPEX010000011">
    <property type="protein sequence ID" value="CAG0912376.1"/>
    <property type="molecule type" value="Genomic_DNA"/>
</dbReference>
<evidence type="ECO:0000256" key="5">
    <source>
        <dbReference type="ARBA" id="ARBA00023136"/>
    </source>
</evidence>
<feature type="domain" description="GOST seven transmembrane" evidence="7">
    <location>
        <begin position="286"/>
        <end position="530"/>
    </location>
</feature>
<reference evidence="8" key="1">
    <citation type="submission" date="2020-11" db="EMBL/GenBank/DDBJ databases">
        <authorList>
            <person name="Tran Van P."/>
        </authorList>
    </citation>
    <scope>NUCLEOTIDE SEQUENCE</scope>
</reference>
<gene>
    <name evidence="8" type="ORF">NMOB1V02_LOCUS168</name>
</gene>
<name>A0A7R9BDS0_9CRUS</name>